<proteinExistence type="predicted"/>
<evidence type="ECO:0000256" key="1">
    <source>
        <dbReference type="SAM" id="MobiDB-lite"/>
    </source>
</evidence>
<feature type="region of interest" description="Disordered" evidence="1">
    <location>
        <begin position="407"/>
        <end position="433"/>
    </location>
</feature>
<sequence length="446" mass="51537">MLQFLKTEKGRVPLWCDGLDDAPNPRLIVEKYSAALGDVFHAMNRTKVPVMHEAKKAFFVALREAFLVWNPTKMKELETKMREQGMSDNEIQAQKYFNSRLFRECIDRVVPPPQILYWRVRAVYALYGPMIDSKTKKPLFTPRAWKKANNVLKEILDGYYSDPPGLELYTKKLGKSGAVLTNKYGLEIIECFRGTNRVESYHKNLTVTFGRWSVGIRMSDCLLAERRHRHNQKCSERRRLDHPVTGHYNTWDTDLYQNLVRENHGIQLYPHWSNASDYIDTDESFDTIALQSAGFKIEEKSKEIGRVKLTSEQQYISDAMGTPLPLLPVVHEQESKAYASFVLNRKEGDDFETAAEDWMEYVNGVDVMPKLPSHLRTYDESFSRNTRVKESVRKANNESKKLEELNEKISPANVDDGSRWSEPQIPKPMPEPPAQALHKLQFCING</sequence>
<comment type="caution">
    <text evidence="2">The sequence shown here is derived from an EMBL/GenBank/DDBJ whole genome shotgun (WGS) entry which is preliminary data.</text>
</comment>
<evidence type="ECO:0000313" key="2">
    <source>
        <dbReference type="EMBL" id="KAL3791184.1"/>
    </source>
</evidence>
<evidence type="ECO:0000313" key="3">
    <source>
        <dbReference type="Proteomes" id="UP001530400"/>
    </source>
</evidence>
<accession>A0ABD3PT10</accession>
<protein>
    <submittedName>
        <fullName evidence="2">Uncharacterized protein</fullName>
    </submittedName>
</protein>
<keyword evidence="3" id="KW-1185">Reference proteome</keyword>
<gene>
    <name evidence="2" type="ORF">ACHAWO_013615</name>
</gene>
<dbReference type="Proteomes" id="UP001530400">
    <property type="component" value="Unassembled WGS sequence"/>
</dbReference>
<dbReference type="EMBL" id="JALLPJ020000470">
    <property type="protein sequence ID" value="KAL3791184.1"/>
    <property type="molecule type" value="Genomic_DNA"/>
</dbReference>
<name>A0ABD3PT10_9STRA</name>
<dbReference type="AlphaFoldDB" id="A0ABD3PT10"/>
<reference evidence="2 3" key="1">
    <citation type="submission" date="2024-10" db="EMBL/GenBank/DDBJ databases">
        <title>Updated reference genomes for cyclostephanoid diatoms.</title>
        <authorList>
            <person name="Roberts W.R."/>
            <person name="Alverson A.J."/>
        </authorList>
    </citation>
    <scope>NUCLEOTIDE SEQUENCE [LARGE SCALE GENOMIC DNA]</scope>
    <source>
        <strain evidence="2 3">AJA010-31</strain>
    </source>
</reference>
<organism evidence="2 3">
    <name type="scientific">Cyclotella atomus</name>
    <dbReference type="NCBI Taxonomy" id="382360"/>
    <lineage>
        <taxon>Eukaryota</taxon>
        <taxon>Sar</taxon>
        <taxon>Stramenopiles</taxon>
        <taxon>Ochrophyta</taxon>
        <taxon>Bacillariophyta</taxon>
        <taxon>Coscinodiscophyceae</taxon>
        <taxon>Thalassiosirophycidae</taxon>
        <taxon>Stephanodiscales</taxon>
        <taxon>Stephanodiscaceae</taxon>
        <taxon>Cyclotella</taxon>
    </lineage>
</organism>